<evidence type="ECO:0000313" key="3">
    <source>
        <dbReference type="Proteomes" id="UP001206128"/>
    </source>
</evidence>
<organism evidence="2 3">
    <name type="scientific">Goodfellowiella coeruleoviolacea</name>
    <dbReference type="NCBI Taxonomy" id="334858"/>
    <lineage>
        <taxon>Bacteria</taxon>
        <taxon>Bacillati</taxon>
        <taxon>Actinomycetota</taxon>
        <taxon>Actinomycetes</taxon>
        <taxon>Pseudonocardiales</taxon>
        <taxon>Pseudonocardiaceae</taxon>
        <taxon>Goodfellowiella</taxon>
    </lineage>
</organism>
<dbReference type="RefSeq" id="WP_253767800.1">
    <property type="nucleotide sequence ID" value="NZ_JAMTCK010000002.1"/>
</dbReference>
<reference evidence="2" key="1">
    <citation type="submission" date="2022-06" db="EMBL/GenBank/DDBJ databases">
        <title>Genomic Encyclopedia of Archaeal and Bacterial Type Strains, Phase II (KMG-II): from individual species to whole genera.</title>
        <authorList>
            <person name="Goeker M."/>
        </authorList>
    </citation>
    <scope>NUCLEOTIDE SEQUENCE</scope>
    <source>
        <strain evidence="2">DSM 43935</strain>
    </source>
</reference>
<feature type="transmembrane region" description="Helical" evidence="1">
    <location>
        <begin position="326"/>
        <end position="346"/>
    </location>
</feature>
<keyword evidence="1" id="KW-1133">Transmembrane helix</keyword>
<proteinExistence type="predicted"/>
<feature type="transmembrane region" description="Helical" evidence="1">
    <location>
        <begin position="184"/>
        <end position="202"/>
    </location>
</feature>
<gene>
    <name evidence="2" type="ORF">LX83_001153</name>
</gene>
<feature type="transmembrane region" description="Helical" evidence="1">
    <location>
        <begin position="20"/>
        <end position="39"/>
    </location>
</feature>
<keyword evidence="1" id="KW-0812">Transmembrane</keyword>
<feature type="transmembrane region" description="Helical" evidence="1">
    <location>
        <begin position="209"/>
        <end position="232"/>
    </location>
</feature>
<dbReference type="AlphaFoldDB" id="A0AAE3GAN8"/>
<keyword evidence="1" id="KW-0472">Membrane</keyword>
<dbReference type="EMBL" id="JAMTCK010000002">
    <property type="protein sequence ID" value="MCP2164313.1"/>
    <property type="molecule type" value="Genomic_DNA"/>
</dbReference>
<sequence>MTGDLPARPRSTTRRTLLRLGAGLLVLTAVTTWSAWLAFTRVHDAVPALVEVTSARTALVAADRAAVESARTSGVRLTGAGAEYRNQIGLASQNLAQAAEDNVAGDSGRQRLGLVEALLAVYTGSVEQAVNSRQNGAATLGAVELWQASHLLHNAHDGILAELDQLRSAQQAAGAATTFSTLSWAVPATVLAGLLGGTQVYLKRRFRRILSPALLGASLLLVGLVGVTALTLDTGSRVERFVAEPGARGWEQTAVNDALGQRELAELLDEQCAVATGGCGDTVSAWFTHLPPEDAAVDGAVLARSAAQARAANAEMAAVAERRRSAWLILATGGLVGVLVVVGLYPRVGSYRYRVR</sequence>
<accession>A0AAE3GAN8</accession>
<dbReference type="Proteomes" id="UP001206128">
    <property type="component" value="Unassembled WGS sequence"/>
</dbReference>
<keyword evidence="3" id="KW-1185">Reference proteome</keyword>
<evidence type="ECO:0000256" key="1">
    <source>
        <dbReference type="SAM" id="Phobius"/>
    </source>
</evidence>
<name>A0AAE3GAN8_9PSEU</name>
<evidence type="ECO:0000313" key="2">
    <source>
        <dbReference type="EMBL" id="MCP2164313.1"/>
    </source>
</evidence>
<protein>
    <submittedName>
        <fullName evidence="2">Uncharacterized protein</fullName>
    </submittedName>
</protein>
<comment type="caution">
    <text evidence="2">The sequence shown here is derived from an EMBL/GenBank/DDBJ whole genome shotgun (WGS) entry which is preliminary data.</text>
</comment>